<gene>
    <name evidence="4" type="ORF">BG846_01077</name>
    <name evidence="3" type="ORF">K701_28035</name>
</gene>
<evidence type="ECO:0000313" key="4">
    <source>
        <dbReference type="EMBL" id="OSY53261.1"/>
    </source>
</evidence>
<protein>
    <submittedName>
        <fullName evidence="4">Uncharacterized protein</fullName>
    </submittedName>
</protein>
<dbReference type="Proteomes" id="UP000194318">
    <property type="component" value="Unassembled WGS sequence"/>
</dbReference>
<dbReference type="Proteomes" id="UP000731519">
    <property type="component" value="Unassembled WGS sequence"/>
</dbReference>
<evidence type="ECO:0000313" key="6">
    <source>
        <dbReference type="Proteomes" id="UP000731519"/>
    </source>
</evidence>
<feature type="region of interest" description="Disordered" evidence="1">
    <location>
        <begin position="199"/>
        <end position="233"/>
    </location>
</feature>
<evidence type="ECO:0000313" key="3">
    <source>
        <dbReference type="EMBL" id="KAF0646602.1"/>
    </source>
</evidence>
<feature type="compositionally biased region" description="Basic and acidic residues" evidence="1">
    <location>
        <begin position="207"/>
        <end position="233"/>
    </location>
</feature>
<reference evidence="3 6" key="1">
    <citation type="submission" date="2013-05" db="EMBL/GenBank/DDBJ databases">
        <title>Genome Sequence of Streptomyces fradiae.</title>
        <authorList>
            <person name="Kirby R."/>
        </authorList>
    </citation>
    <scope>NUCLEOTIDE SEQUENCE [LARGE SCALE GENOMIC DNA]</scope>
    <source>
        <strain evidence="3 6">ATCC 10745</strain>
    </source>
</reference>
<evidence type="ECO:0000256" key="2">
    <source>
        <dbReference type="SAM" id="Phobius"/>
    </source>
</evidence>
<dbReference type="EMBL" id="ASYR01000050">
    <property type="protein sequence ID" value="KAF0646602.1"/>
    <property type="molecule type" value="Genomic_DNA"/>
</dbReference>
<evidence type="ECO:0000256" key="1">
    <source>
        <dbReference type="SAM" id="MobiDB-lite"/>
    </source>
</evidence>
<dbReference type="EMBL" id="MIFZ01000096">
    <property type="protein sequence ID" value="OSY53261.1"/>
    <property type="molecule type" value="Genomic_DNA"/>
</dbReference>
<dbReference type="AlphaFoldDB" id="A0A1Y2P1D4"/>
<name>A0A1Y2P1D4_STRFR</name>
<keyword evidence="2" id="KW-0812">Transmembrane</keyword>
<keyword evidence="2" id="KW-1133">Transmembrane helix</keyword>
<reference evidence="4 5" key="2">
    <citation type="submission" date="2016-09" db="EMBL/GenBank/DDBJ databases">
        <title>Streptomyces fradiae DSM40063, a candidate organism with high potential of specific P450 cytochromes.</title>
        <authorList>
            <person name="Grumaz C."/>
            <person name="Vainshtein Y."/>
            <person name="Kirstahler P."/>
            <person name="Sohn K."/>
        </authorList>
    </citation>
    <scope>NUCLEOTIDE SEQUENCE [LARGE SCALE GENOMIC DNA]</scope>
    <source>
        <strain evidence="4 5">DSM 40063</strain>
    </source>
</reference>
<evidence type="ECO:0000313" key="5">
    <source>
        <dbReference type="Proteomes" id="UP000194318"/>
    </source>
</evidence>
<keyword evidence="6" id="KW-1185">Reference proteome</keyword>
<feature type="transmembrane region" description="Helical" evidence="2">
    <location>
        <begin position="6"/>
        <end position="27"/>
    </location>
</feature>
<sequence>MDLEQWVSFSLAALAVVASTTTAGLALRYARKQAQAAQEQLELNRKIEREKNEPYVIVDIHFGGPGSFALYLTIQNVGPTLARDVRISVDPPIESTYEQATEALRTALSRTIPMLPPGRKLEFFFDTNARLNSGLPMTYNFTVQAKGPAGDVEPLHYTVDIEVLSETLIGERPTKRIEAVLTKIEKPLKEIAKSYADANHTSITQTRQERMDALRRRREEMEERLQAQRSPDE</sequence>
<organism evidence="4 5">
    <name type="scientific">Streptomyces fradiae ATCC 10745 = DSM 40063</name>
    <dbReference type="NCBI Taxonomy" id="1319510"/>
    <lineage>
        <taxon>Bacteria</taxon>
        <taxon>Bacillati</taxon>
        <taxon>Actinomycetota</taxon>
        <taxon>Actinomycetes</taxon>
        <taxon>Kitasatosporales</taxon>
        <taxon>Streptomycetaceae</taxon>
        <taxon>Streptomyces</taxon>
    </lineage>
</organism>
<dbReference type="RefSeq" id="WP_051839802.1">
    <property type="nucleotide sequence ID" value="NZ_ASYR01000050.1"/>
</dbReference>
<accession>A0A1Y2P1D4</accession>
<keyword evidence="2" id="KW-0472">Membrane</keyword>
<comment type="caution">
    <text evidence="4">The sequence shown here is derived from an EMBL/GenBank/DDBJ whole genome shotgun (WGS) entry which is preliminary data.</text>
</comment>
<proteinExistence type="predicted"/>